<protein>
    <submittedName>
        <fullName evidence="2">Uncharacterized protein</fullName>
    </submittedName>
</protein>
<keyword evidence="3" id="KW-1185">Reference proteome</keyword>
<organism evidence="2 3">
    <name type="scientific">Serendipita vermifera MAFF 305830</name>
    <dbReference type="NCBI Taxonomy" id="933852"/>
    <lineage>
        <taxon>Eukaryota</taxon>
        <taxon>Fungi</taxon>
        <taxon>Dikarya</taxon>
        <taxon>Basidiomycota</taxon>
        <taxon>Agaricomycotina</taxon>
        <taxon>Agaricomycetes</taxon>
        <taxon>Sebacinales</taxon>
        <taxon>Serendipitaceae</taxon>
        <taxon>Serendipita</taxon>
    </lineage>
</organism>
<dbReference type="AlphaFoldDB" id="A0A0C2X359"/>
<reference evidence="3" key="2">
    <citation type="submission" date="2015-01" db="EMBL/GenBank/DDBJ databases">
        <title>Evolutionary Origins and Diversification of the Mycorrhizal Mutualists.</title>
        <authorList>
            <consortium name="DOE Joint Genome Institute"/>
            <consortium name="Mycorrhizal Genomics Consortium"/>
            <person name="Kohler A."/>
            <person name="Kuo A."/>
            <person name="Nagy L.G."/>
            <person name="Floudas D."/>
            <person name="Copeland A."/>
            <person name="Barry K.W."/>
            <person name="Cichocki N."/>
            <person name="Veneault-Fourrey C."/>
            <person name="LaButti K."/>
            <person name="Lindquist E.A."/>
            <person name="Lipzen A."/>
            <person name="Lundell T."/>
            <person name="Morin E."/>
            <person name="Murat C."/>
            <person name="Riley R."/>
            <person name="Ohm R."/>
            <person name="Sun H."/>
            <person name="Tunlid A."/>
            <person name="Henrissat B."/>
            <person name="Grigoriev I.V."/>
            <person name="Hibbett D.S."/>
            <person name="Martin F."/>
        </authorList>
    </citation>
    <scope>NUCLEOTIDE SEQUENCE [LARGE SCALE GENOMIC DNA]</scope>
    <source>
        <strain evidence="3">MAFF 305830</strain>
    </source>
</reference>
<dbReference type="HOGENOM" id="CLU_093522_4_0_1"/>
<feature type="region of interest" description="Disordered" evidence="1">
    <location>
        <begin position="1"/>
        <end position="20"/>
    </location>
</feature>
<accession>A0A0C2X359</accession>
<evidence type="ECO:0000313" key="3">
    <source>
        <dbReference type="Proteomes" id="UP000054097"/>
    </source>
</evidence>
<evidence type="ECO:0000313" key="2">
    <source>
        <dbReference type="EMBL" id="KIM23872.1"/>
    </source>
</evidence>
<dbReference type="OrthoDB" id="4590138at2759"/>
<dbReference type="STRING" id="933852.A0A0C2X359"/>
<feature type="non-terminal residue" evidence="2">
    <location>
        <position position="1"/>
    </location>
</feature>
<dbReference type="PANTHER" id="PTHR39474">
    <property type="entry name" value="UNNAMED PRODUCT"/>
    <property type="match status" value="1"/>
</dbReference>
<gene>
    <name evidence="2" type="ORF">M408DRAFT_332076</name>
</gene>
<dbReference type="EMBL" id="KN824330">
    <property type="protein sequence ID" value="KIM23872.1"/>
    <property type="molecule type" value="Genomic_DNA"/>
</dbReference>
<proteinExistence type="predicted"/>
<reference evidence="2 3" key="1">
    <citation type="submission" date="2014-04" db="EMBL/GenBank/DDBJ databases">
        <authorList>
            <consortium name="DOE Joint Genome Institute"/>
            <person name="Kuo A."/>
            <person name="Zuccaro A."/>
            <person name="Kohler A."/>
            <person name="Nagy L.G."/>
            <person name="Floudas D."/>
            <person name="Copeland A."/>
            <person name="Barry K.W."/>
            <person name="Cichocki N."/>
            <person name="Veneault-Fourrey C."/>
            <person name="LaButti K."/>
            <person name="Lindquist E.A."/>
            <person name="Lipzen A."/>
            <person name="Lundell T."/>
            <person name="Morin E."/>
            <person name="Murat C."/>
            <person name="Sun H."/>
            <person name="Tunlid A."/>
            <person name="Henrissat B."/>
            <person name="Grigoriev I.V."/>
            <person name="Hibbett D.S."/>
            <person name="Martin F."/>
            <person name="Nordberg H.P."/>
            <person name="Cantor M.N."/>
            <person name="Hua S.X."/>
        </authorList>
    </citation>
    <scope>NUCLEOTIDE SEQUENCE [LARGE SCALE GENOMIC DNA]</scope>
    <source>
        <strain evidence="2 3">MAFF 305830</strain>
    </source>
</reference>
<dbReference type="PANTHER" id="PTHR39474:SF1">
    <property type="entry name" value="FUNGAL SPECIFIC TRANSCRIPTION FACTOR"/>
    <property type="match status" value="1"/>
</dbReference>
<dbReference type="Proteomes" id="UP000054097">
    <property type="component" value="Unassembled WGS sequence"/>
</dbReference>
<evidence type="ECO:0000256" key="1">
    <source>
        <dbReference type="SAM" id="MobiDB-lite"/>
    </source>
</evidence>
<name>A0A0C2X359_SERVB</name>
<sequence>AHRQPLALPAPEDAETTTLEVGSSVKLDKLGPMIINSDGTVSRISNWQEMSQLERDRTVRVLLKRNQIRLSSLSAEEQARLGPSPSEE</sequence>